<evidence type="ECO:0000256" key="9">
    <source>
        <dbReference type="ARBA" id="ARBA00037075"/>
    </source>
</evidence>
<evidence type="ECO:0000256" key="2">
    <source>
        <dbReference type="ARBA" id="ARBA00009085"/>
    </source>
</evidence>
<dbReference type="GO" id="GO:0004843">
    <property type="term" value="F:cysteine-type deubiquitinase activity"/>
    <property type="evidence" value="ECO:0007669"/>
    <property type="project" value="UniProtKB-EC"/>
</dbReference>
<comment type="catalytic activity">
    <reaction evidence="1">
        <text>Thiol-dependent hydrolysis of ester, thioester, amide, peptide and isopeptide bonds formed by the C-terminal Gly of ubiquitin (a 76-residue protein attached to proteins as an intracellular targeting signal).</text>
        <dbReference type="EC" id="3.4.19.12"/>
    </reaction>
</comment>
<dbReference type="InterPro" id="IPR038765">
    <property type="entry name" value="Papain-like_cys_pep_sf"/>
</dbReference>
<dbReference type="GeneID" id="37070333"/>
<evidence type="ECO:0000256" key="10">
    <source>
        <dbReference type="ARBA" id="ARBA00038752"/>
    </source>
</evidence>
<organism evidence="20 21">
    <name type="scientific">Aspergillus heteromorphus CBS 117.55</name>
    <dbReference type="NCBI Taxonomy" id="1448321"/>
    <lineage>
        <taxon>Eukaryota</taxon>
        <taxon>Fungi</taxon>
        <taxon>Dikarya</taxon>
        <taxon>Ascomycota</taxon>
        <taxon>Pezizomycotina</taxon>
        <taxon>Eurotiomycetes</taxon>
        <taxon>Eurotiomycetidae</taxon>
        <taxon>Eurotiales</taxon>
        <taxon>Aspergillaceae</taxon>
        <taxon>Aspergillus</taxon>
        <taxon>Aspergillus subgen. Circumdati</taxon>
    </lineage>
</organism>
<dbReference type="GO" id="GO:0006508">
    <property type="term" value="P:proteolysis"/>
    <property type="evidence" value="ECO:0007669"/>
    <property type="project" value="UniProtKB-KW"/>
</dbReference>
<dbReference type="EMBL" id="MSFL01000014">
    <property type="protein sequence ID" value="PWY80698.1"/>
    <property type="molecule type" value="Genomic_DNA"/>
</dbReference>
<evidence type="ECO:0000256" key="16">
    <source>
        <dbReference type="ARBA" id="ARBA00072994"/>
    </source>
</evidence>
<evidence type="ECO:0000256" key="5">
    <source>
        <dbReference type="ARBA" id="ARBA00022786"/>
    </source>
</evidence>
<evidence type="ECO:0000256" key="7">
    <source>
        <dbReference type="ARBA" id="ARBA00022807"/>
    </source>
</evidence>
<keyword evidence="4" id="KW-0645">Protease</keyword>
<dbReference type="Pfam" id="PF00443">
    <property type="entry name" value="UCH"/>
    <property type="match status" value="1"/>
</dbReference>
<dbReference type="CDD" id="cd02663">
    <property type="entry name" value="Peptidase_C19G"/>
    <property type="match status" value="1"/>
</dbReference>
<dbReference type="Gene3D" id="3.90.70.10">
    <property type="entry name" value="Cysteine proteinases"/>
    <property type="match status" value="1"/>
</dbReference>
<dbReference type="GO" id="GO:0005634">
    <property type="term" value="C:nucleus"/>
    <property type="evidence" value="ECO:0007669"/>
    <property type="project" value="TreeGrafter"/>
</dbReference>
<comment type="caution">
    <text evidence="20">The sequence shown here is derived from an EMBL/GenBank/DDBJ whole genome shotgun (WGS) entry which is preliminary data.</text>
</comment>
<dbReference type="Proteomes" id="UP000247233">
    <property type="component" value="Unassembled WGS sequence"/>
</dbReference>
<feature type="domain" description="USP" evidence="19">
    <location>
        <begin position="178"/>
        <end position="574"/>
    </location>
</feature>
<dbReference type="FunFam" id="3.90.70.10:FF:000075">
    <property type="entry name" value="Ubiquitin carboxyl-terminal hydrolase creB"/>
    <property type="match status" value="1"/>
</dbReference>
<dbReference type="OrthoDB" id="27652at2759"/>
<dbReference type="AlphaFoldDB" id="A0A317W6R8"/>
<protein>
    <recommendedName>
        <fullName evidence="16">Probable ubiquitin carboxyl-terminal hydrolase creB</fullName>
        <ecNumber evidence="3">3.4.19.12</ecNumber>
    </recommendedName>
    <alternativeName>
        <fullName evidence="13">Carbon catabolite repression protein B</fullName>
    </alternativeName>
    <alternativeName>
        <fullName evidence="15">Deubiquitinating enzyme creB</fullName>
    </alternativeName>
    <alternativeName>
        <fullName evidence="11">Ubiquitin thioesterase creB</fullName>
    </alternativeName>
    <alternativeName>
        <fullName evidence="12">Ubiquitin-hydrolyzing enzyme creB</fullName>
    </alternativeName>
    <alternativeName>
        <fullName evidence="14">Ubiquitin-specific-processing protease creB</fullName>
    </alternativeName>
</protein>
<comment type="subunit">
    <text evidence="10">Interacts with creA, creC and qutD.</text>
</comment>
<evidence type="ECO:0000256" key="1">
    <source>
        <dbReference type="ARBA" id="ARBA00000707"/>
    </source>
</evidence>
<evidence type="ECO:0000256" key="12">
    <source>
        <dbReference type="ARBA" id="ARBA00041870"/>
    </source>
</evidence>
<evidence type="ECO:0000313" key="20">
    <source>
        <dbReference type="EMBL" id="PWY80698.1"/>
    </source>
</evidence>
<dbReference type="InterPro" id="IPR001394">
    <property type="entry name" value="Peptidase_C19_UCH"/>
</dbReference>
<evidence type="ECO:0000256" key="6">
    <source>
        <dbReference type="ARBA" id="ARBA00022801"/>
    </source>
</evidence>
<evidence type="ECO:0000256" key="3">
    <source>
        <dbReference type="ARBA" id="ARBA00012759"/>
    </source>
</evidence>
<dbReference type="GO" id="GO:0005829">
    <property type="term" value="C:cytosol"/>
    <property type="evidence" value="ECO:0007669"/>
    <property type="project" value="TreeGrafter"/>
</dbReference>
<evidence type="ECO:0000256" key="4">
    <source>
        <dbReference type="ARBA" id="ARBA00022670"/>
    </source>
</evidence>
<evidence type="ECO:0000256" key="18">
    <source>
        <dbReference type="SAM" id="MobiDB-lite"/>
    </source>
</evidence>
<dbReference type="GO" id="GO:0016579">
    <property type="term" value="P:protein deubiquitination"/>
    <property type="evidence" value="ECO:0007669"/>
    <property type="project" value="InterPro"/>
</dbReference>
<comment type="function">
    <text evidence="9">Ubiquitin thioesterase component of the regulatory network controlling carbon source utilization through ubiquitination and deubiquitination involving creA, creB, creC, creD and acrB. Deubiquitinates the creA catabolic repressor and the quinate permease qutD. Also plays a role in response to carbon starvation and the control of extracellular proteases activity.</text>
</comment>
<comment type="similarity">
    <text evidence="2">Belongs to the peptidase C19 family.</text>
</comment>
<evidence type="ECO:0000259" key="19">
    <source>
        <dbReference type="PROSITE" id="PS50235"/>
    </source>
</evidence>
<keyword evidence="5" id="KW-0833">Ubl conjugation pathway</keyword>
<feature type="compositionally biased region" description="Pro residues" evidence="18">
    <location>
        <begin position="790"/>
        <end position="813"/>
    </location>
</feature>
<reference evidence="20 21" key="1">
    <citation type="submission" date="2016-12" db="EMBL/GenBank/DDBJ databases">
        <title>The genomes of Aspergillus section Nigri reveals drivers in fungal speciation.</title>
        <authorList>
            <consortium name="DOE Joint Genome Institute"/>
            <person name="Vesth T.C."/>
            <person name="Nybo J."/>
            <person name="Theobald S."/>
            <person name="Brandl J."/>
            <person name="Frisvad J.C."/>
            <person name="Nielsen K.F."/>
            <person name="Lyhne E.K."/>
            <person name="Kogle M.E."/>
            <person name="Kuo A."/>
            <person name="Riley R."/>
            <person name="Clum A."/>
            <person name="Nolan M."/>
            <person name="Lipzen A."/>
            <person name="Salamov A."/>
            <person name="Henrissat B."/>
            <person name="Wiebenga A."/>
            <person name="De Vries R.P."/>
            <person name="Grigoriev I.V."/>
            <person name="Mortensen U.H."/>
            <person name="Andersen M.R."/>
            <person name="Baker S.E."/>
        </authorList>
    </citation>
    <scope>NUCLEOTIDE SEQUENCE [LARGE SCALE GENOMIC DNA]</scope>
    <source>
        <strain evidence="20 21">CBS 117.55</strain>
    </source>
</reference>
<dbReference type="VEuPathDB" id="FungiDB:BO70DRAFT_429719"/>
<evidence type="ECO:0000256" key="13">
    <source>
        <dbReference type="ARBA" id="ARBA00041962"/>
    </source>
</evidence>
<dbReference type="PROSITE" id="PS00972">
    <property type="entry name" value="USP_1"/>
    <property type="match status" value="1"/>
</dbReference>
<feature type="region of interest" description="Disordered" evidence="18">
    <location>
        <begin position="631"/>
        <end position="850"/>
    </location>
</feature>
<dbReference type="InterPro" id="IPR018200">
    <property type="entry name" value="USP_CS"/>
</dbReference>
<keyword evidence="21" id="KW-1185">Reference proteome</keyword>
<sequence>MMITDRTPNVPILIFSALLRSLGPIRLCLSHADLTAPFSTFRFRRPFTFRPIPRSLTHFSKPSSNAHRTCGPVKPYACDLDIDIFSPFVAVTKCLALVPYRSPPSPPQLLPPLFGLAYRTLPSHTGRLRLRVLRAGSSTPSVGTTPAKKEPQPLPMTPLEKMLQDMGSVRDDGSDKFFGMENFGNTCYCNSILQCLYYSVPFREAVINYPTRTPIESLEAAMMKNLRFQNVAANLEAEAQAEKQKALNAQRPGAPPAPPQKPEDKESPEYKKKMALQTLPLLETKNNAVSYGMSESLFTSLKDLFESVVASQSRIGIIRPQHFLDVLRREHEMFRSAMHQDAHEFLNLLLNEVVANVEAEAMKQPAPERALLPAEHTESSEQSVSSGSKTPNTTRWVHELFEGTLTSETQCLTCEKVSQRDEIFLDLSVDLEQHSSVTSCLRKFSAEEMLCERNKFHCDNCGGLQEAEKRMKIKRLPRILALHLKRFKYTEDLQRLQKLFHRVVYPYHLRLFNTTDDAEDPDRLYELYAVVTQDRGWLLFDDEMVEPVDKNYVRNFFGDKPGLACAYVLFYQETTLEAVLKEQELENLNSNLADLNEASMKQNGFPQPPGGLAHVHSASQIPTYEESLRNTGGLKRAPTAPQLPTHTEHTGPENVPLSPAVAIPPPVPPIPEAHSRPLSPKKSDVQSKKERAKEEKERKAAEKELEKVRRKEQEARVKENQRREEAELKAALEASKASKADEDRRENGKDSDSKKSSSGLSRLKRGSKSFSQRLGKDKDSRTTPSGLPTVPSPEPATPTPNDVPPEHTQPPSPHKGSPKESHILHKPLGHDDEHDALKSPKGDRGKWRSFSIRKKSFSILS</sequence>
<evidence type="ECO:0000313" key="21">
    <source>
        <dbReference type="Proteomes" id="UP000247233"/>
    </source>
</evidence>
<evidence type="ECO:0000256" key="14">
    <source>
        <dbReference type="ARBA" id="ARBA00042086"/>
    </source>
</evidence>
<evidence type="ECO:0000256" key="11">
    <source>
        <dbReference type="ARBA" id="ARBA00041772"/>
    </source>
</evidence>
<dbReference type="RefSeq" id="XP_025399001.1">
    <property type="nucleotide sequence ID" value="XM_025548096.1"/>
</dbReference>
<gene>
    <name evidence="20" type="ORF">BO70DRAFT_429719</name>
</gene>
<keyword evidence="7" id="KW-0788">Thiol protease</keyword>
<dbReference type="EC" id="3.4.19.12" evidence="3"/>
<evidence type="ECO:0000256" key="15">
    <source>
        <dbReference type="ARBA" id="ARBA00042958"/>
    </source>
</evidence>
<feature type="region of interest" description="Disordered" evidence="18">
    <location>
        <begin position="239"/>
        <end position="269"/>
    </location>
</feature>
<name>A0A317W6R8_9EURO</name>
<evidence type="ECO:0000256" key="17">
    <source>
        <dbReference type="SAM" id="Coils"/>
    </source>
</evidence>
<dbReference type="InterPro" id="IPR028889">
    <property type="entry name" value="USP"/>
</dbReference>
<proteinExistence type="inferred from homology"/>
<keyword evidence="8 17" id="KW-0175">Coiled coil</keyword>
<accession>A0A317W6R8</accession>
<feature type="compositionally biased region" description="Basic and acidic residues" evidence="18">
    <location>
        <begin position="817"/>
        <end position="846"/>
    </location>
</feature>
<keyword evidence="6" id="KW-0378">Hydrolase</keyword>
<dbReference type="PANTHER" id="PTHR24006:SF733">
    <property type="entry name" value="RE52890P"/>
    <property type="match status" value="1"/>
</dbReference>
<dbReference type="PANTHER" id="PTHR24006">
    <property type="entry name" value="UBIQUITIN CARBOXYL-TERMINAL HYDROLASE"/>
    <property type="match status" value="1"/>
</dbReference>
<feature type="region of interest" description="Disordered" evidence="18">
    <location>
        <begin position="600"/>
        <end position="619"/>
    </location>
</feature>
<evidence type="ECO:0000256" key="8">
    <source>
        <dbReference type="ARBA" id="ARBA00023054"/>
    </source>
</evidence>
<feature type="compositionally biased region" description="Basic and acidic residues" evidence="18">
    <location>
        <begin position="681"/>
        <end position="755"/>
    </location>
</feature>
<dbReference type="InterPro" id="IPR050164">
    <property type="entry name" value="Peptidase_C19"/>
</dbReference>
<feature type="compositionally biased region" description="Pro residues" evidence="18">
    <location>
        <begin position="662"/>
        <end position="671"/>
    </location>
</feature>
<dbReference type="STRING" id="1448321.A0A317W6R8"/>
<dbReference type="SUPFAM" id="SSF54001">
    <property type="entry name" value="Cysteine proteinases"/>
    <property type="match status" value="1"/>
</dbReference>
<feature type="coiled-coil region" evidence="17">
    <location>
        <begin position="571"/>
        <end position="598"/>
    </location>
</feature>
<dbReference type="PROSITE" id="PS50235">
    <property type="entry name" value="USP_3"/>
    <property type="match status" value="1"/>
</dbReference>